<dbReference type="SUPFAM" id="SSF47473">
    <property type="entry name" value="EF-hand"/>
    <property type="match status" value="1"/>
</dbReference>
<dbReference type="InterPro" id="IPR011992">
    <property type="entry name" value="EF-hand-dom_pair"/>
</dbReference>
<sequence>MYLPTVITIVAALTPFALADCCYKVNGRCRDGTVGTPYCGKGGCNWLGCDCAGGCRNTRSRVMERQAADAETTDAFNKASGGTGKLTEPQFAAFVGVPADDPTVTQLFKEHDKNNDGVVTIDEIGG</sequence>
<evidence type="ECO:0000256" key="2">
    <source>
        <dbReference type="SAM" id="SignalP"/>
    </source>
</evidence>
<keyword evidence="5" id="KW-1185">Reference proteome</keyword>
<name>A0AA40BVQ6_9PEZI</name>
<dbReference type="InterPro" id="IPR002048">
    <property type="entry name" value="EF_hand_dom"/>
</dbReference>
<dbReference type="PROSITE" id="PS50222">
    <property type="entry name" value="EF_HAND_2"/>
    <property type="match status" value="1"/>
</dbReference>
<feature type="chain" id="PRO_5041308191" description="EF-hand domain-containing protein" evidence="2">
    <location>
        <begin position="20"/>
        <end position="126"/>
    </location>
</feature>
<evidence type="ECO:0000313" key="4">
    <source>
        <dbReference type="EMBL" id="KAK0615428.1"/>
    </source>
</evidence>
<reference evidence="4" key="1">
    <citation type="submission" date="2023-06" db="EMBL/GenBank/DDBJ databases">
        <title>Multi-omics analyses reveal the molecular pathogenesis toolkit of Lasiodiplodia hormozganensis, a cross-kingdom pathogen.</title>
        <authorList>
            <person name="Felix C."/>
            <person name="Meneses R."/>
            <person name="Goncalves M.F.M."/>
            <person name="Tilleman L."/>
            <person name="Duarte A.S."/>
            <person name="Jorrin-Novo J.V."/>
            <person name="Van De Peer Y."/>
            <person name="Deforce D."/>
            <person name="Van Nieuwerburgh F."/>
            <person name="Esteves A.C."/>
            <person name="Alves A."/>
        </authorList>
    </citation>
    <scope>NUCLEOTIDE SEQUENCE</scope>
    <source>
        <strain evidence="4">CBS 339.90</strain>
    </source>
</reference>
<organism evidence="4 5">
    <name type="scientific">Lasiodiplodia hormozganensis</name>
    <dbReference type="NCBI Taxonomy" id="869390"/>
    <lineage>
        <taxon>Eukaryota</taxon>
        <taxon>Fungi</taxon>
        <taxon>Dikarya</taxon>
        <taxon>Ascomycota</taxon>
        <taxon>Pezizomycotina</taxon>
        <taxon>Dothideomycetes</taxon>
        <taxon>Dothideomycetes incertae sedis</taxon>
        <taxon>Botryosphaeriales</taxon>
        <taxon>Botryosphaeriaceae</taxon>
        <taxon>Lasiodiplodia</taxon>
    </lineage>
</organism>
<evidence type="ECO:0000259" key="3">
    <source>
        <dbReference type="PROSITE" id="PS50222"/>
    </source>
</evidence>
<accession>A0AA40BVQ6</accession>
<gene>
    <name evidence="4" type="ORF">DIS24_g11831</name>
</gene>
<feature type="domain" description="EF-hand" evidence="3">
    <location>
        <begin position="99"/>
        <end position="126"/>
    </location>
</feature>
<dbReference type="AlphaFoldDB" id="A0AA40BVQ6"/>
<protein>
    <recommendedName>
        <fullName evidence="3">EF-hand domain-containing protein</fullName>
    </recommendedName>
</protein>
<dbReference type="Proteomes" id="UP001175001">
    <property type="component" value="Unassembled WGS sequence"/>
</dbReference>
<dbReference type="GO" id="GO:0005509">
    <property type="term" value="F:calcium ion binding"/>
    <property type="evidence" value="ECO:0007669"/>
    <property type="project" value="InterPro"/>
</dbReference>
<dbReference type="InterPro" id="IPR018247">
    <property type="entry name" value="EF_Hand_1_Ca_BS"/>
</dbReference>
<dbReference type="PROSITE" id="PS00018">
    <property type="entry name" value="EF_HAND_1"/>
    <property type="match status" value="1"/>
</dbReference>
<dbReference type="Gene3D" id="3.30.70.2800">
    <property type="match status" value="1"/>
</dbReference>
<comment type="caution">
    <text evidence="4">The sequence shown here is derived from an EMBL/GenBank/DDBJ whole genome shotgun (WGS) entry which is preliminary data.</text>
</comment>
<proteinExistence type="predicted"/>
<evidence type="ECO:0000313" key="5">
    <source>
        <dbReference type="Proteomes" id="UP001175001"/>
    </source>
</evidence>
<feature type="signal peptide" evidence="2">
    <location>
        <begin position="1"/>
        <end position="19"/>
    </location>
</feature>
<keyword evidence="2" id="KW-0732">Signal</keyword>
<evidence type="ECO:0000256" key="1">
    <source>
        <dbReference type="ARBA" id="ARBA00022837"/>
    </source>
</evidence>
<keyword evidence="1" id="KW-0106">Calcium</keyword>
<dbReference type="EMBL" id="JAUJDW010000195">
    <property type="protein sequence ID" value="KAK0615428.1"/>
    <property type="molecule type" value="Genomic_DNA"/>
</dbReference>